<protein>
    <recommendedName>
        <fullName evidence="3">2'-5' RNA ligase family protein</fullName>
    </recommendedName>
</protein>
<gene>
    <name evidence="1" type="ORF">GCM10010840_23290</name>
</gene>
<dbReference type="EMBL" id="BMOL01000010">
    <property type="protein sequence ID" value="GGL84730.1"/>
    <property type="molecule type" value="Genomic_DNA"/>
</dbReference>
<evidence type="ECO:0000313" key="2">
    <source>
        <dbReference type="Proteomes" id="UP000639973"/>
    </source>
</evidence>
<proteinExistence type="predicted"/>
<dbReference type="Gene3D" id="3.90.1140.10">
    <property type="entry name" value="Cyclic phosphodiesterase"/>
    <property type="match status" value="1"/>
</dbReference>
<dbReference type="RefSeq" id="WP_188972110.1">
    <property type="nucleotide sequence ID" value="NZ_BMOL01000010.1"/>
</dbReference>
<comment type="caution">
    <text evidence="1">The sequence shown here is derived from an EMBL/GenBank/DDBJ whole genome shotgun (WGS) entry which is preliminary data.</text>
</comment>
<organism evidence="1 2">
    <name type="scientific">Deinococcus aerolatus</name>
    <dbReference type="NCBI Taxonomy" id="522487"/>
    <lineage>
        <taxon>Bacteria</taxon>
        <taxon>Thermotogati</taxon>
        <taxon>Deinococcota</taxon>
        <taxon>Deinococci</taxon>
        <taxon>Deinococcales</taxon>
        <taxon>Deinococcaceae</taxon>
        <taxon>Deinococcus</taxon>
    </lineage>
</organism>
<name>A0ABQ2GC15_9DEIO</name>
<evidence type="ECO:0000313" key="1">
    <source>
        <dbReference type="EMBL" id="GGL84730.1"/>
    </source>
</evidence>
<reference evidence="2" key="1">
    <citation type="journal article" date="2019" name="Int. J. Syst. Evol. Microbiol.">
        <title>The Global Catalogue of Microorganisms (GCM) 10K type strain sequencing project: providing services to taxonomists for standard genome sequencing and annotation.</title>
        <authorList>
            <consortium name="The Broad Institute Genomics Platform"/>
            <consortium name="The Broad Institute Genome Sequencing Center for Infectious Disease"/>
            <person name="Wu L."/>
            <person name="Ma J."/>
        </authorList>
    </citation>
    <scope>NUCLEOTIDE SEQUENCE [LARGE SCALE GENOMIC DNA]</scope>
    <source>
        <strain evidence="2">JCM 15442</strain>
    </source>
</reference>
<evidence type="ECO:0008006" key="3">
    <source>
        <dbReference type="Google" id="ProtNLM"/>
    </source>
</evidence>
<sequence>MPDTAPSFAVYLCPGADSALYRSGSELLGFDVRAQRDLVLPAFLRPEWQADAGPFGFHLTVVEGFGTHPAWWSALEAEARACVDSLSPDADLSLSGGRIEVWDDGETWVLQLDPSPALLVAHTLLLARLSRFVTRSPFSGPVARGLWGQPHEAARMSLLHTPRGLDTWQPHFTVVQPYGGTDPQGLRRELEGRLRPFIAQTYTGLTLFERRPGEARWRVRAELPLRGADGTARAR</sequence>
<dbReference type="Proteomes" id="UP000639973">
    <property type="component" value="Unassembled WGS sequence"/>
</dbReference>
<keyword evidence="2" id="KW-1185">Reference proteome</keyword>
<accession>A0ABQ2GC15</accession>